<evidence type="ECO:0000256" key="5">
    <source>
        <dbReference type="ARBA" id="ARBA00022691"/>
    </source>
</evidence>
<protein>
    <recommendedName>
        <fullName evidence="10">tRNA (guanine(37)-N1)-methyltransferase</fullName>
        <ecNumber evidence="10">2.1.1.228</ecNumber>
    </recommendedName>
    <alternativeName>
        <fullName evidence="10">M1G-methyltransferase</fullName>
    </alternativeName>
    <alternativeName>
        <fullName evidence="10">tRNA [GM37] methyltransferase</fullName>
    </alternativeName>
    <alternativeName>
        <fullName evidence="10">tRNA methyltransferase 5 homolog</fullName>
    </alternativeName>
</protein>
<dbReference type="OrthoDB" id="408788at2759"/>
<dbReference type="GO" id="GO:0052906">
    <property type="term" value="F:tRNA (guanine(37)-N1)-methyltransferase activity"/>
    <property type="evidence" value="ECO:0007669"/>
    <property type="project" value="UniProtKB-UniRule"/>
</dbReference>
<gene>
    <name evidence="12" type="ORF">Gasu_05500</name>
</gene>
<comment type="subunit">
    <text evidence="10">Monomer.</text>
</comment>
<feature type="binding site" evidence="10">
    <location>
        <begin position="316"/>
        <end position="317"/>
    </location>
    <ligand>
        <name>S-adenosyl-L-methionine</name>
        <dbReference type="ChEBI" id="CHEBI:59789"/>
    </ligand>
</feature>
<evidence type="ECO:0000256" key="1">
    <source>
        <dbReference type="ARBA" id="ARBA00009775"/>
    </source>
</evidence>
<dbReference type="STRING" id="130081.M2X6J1"/>
<keyword evidence="13" id="KW-1185">Reference proteome</keyword>
<evidence type="ECO:0000256" key="9">
    <source>
        <dbReference type="ARBA" id="ARBA00047783"/>
    </source>
</evidence>
<dbReference type="InterPro" id="IPR030382">
    <property type="entry name" value="MeTrfase_TRM5/TYW2"/>
</dbReference>
<name>M2X6J1_GALSU</name>
<dbReference type="AlphaFoldDB" id="M2X6J1"/>
<keyword evidence="8 10" id="KW-0539">Nucleus</keyword>
<evidence type="ECO:0000256" key="7">
    <source>
        <dbReference type="ARBA" id="ARBA00023128"/>
    </source>
</evidence>
<dbReference type="Gene3D" id="3.30.300.110">
    <property type="entry name" value="Met-10+ protein-like domains"/>
    <property type="match status" value="1"/>
</dbReference>
<comment type="catalytic activity">
    <reaction evidence="9 10">
        <text>guanosine(37) in tRNA + S-adenosyl-L-methionine = N(1)-methylguanosine(37) in tRNA + S-adenosyl-L-homocysteine + H(+)</text>
        <dbReference type="Rhea" id="RHEA:36899"/>
        <dbReference type="Rhea" id="RHEA-COMP:10145"/>
        <dbReference type="Rhea" id="RHEA-COMP:10147"/>
        <dbReference type="ChEBI" id="CHEBI:15378"/>
        <dbReference type="ChEBI" id="CHEBI:57856"/>
        <dbReference type="ChEBI" id="CHEBI:59789"/>
        <dbReference type="ChEBI" id="CHEBI:73542"/>
        <dbReference type="ChEBI" id="CHEBI:74269"/>
        <dbReference type="EC" id="2.1.1.228"/>
    </reaction>
</comment>
<evidence type="ECO:0000313" key="12">
    <source>
        <dbReference type="EMBL" id="EME32135.1"/>
    </source>
</evidence>
<feature type="binding site" evidence="10">
    <location>
        <position position="337"/>
    </location>
    <ligand>
        <name>S-adenosyl-L-methionine</name>
        <dbReference type="ChEBI" id="CHEBI:59789"/>
    </ligand>
</feature>
<comment type="function">
    <text evidence="10">Specifically methylates the N1 position of guanosine-37 in various cytoplasmic and mitochondrial tRNAs. Methylation is not dependent on the nature of the nucleoside 5' of the target nucleoside. This is the first step in the biosynthesis of wybutosine (yW), a modified base adjacent to the anticodon of tRNAs and required for accurate decoding.</text>
</comment>
<keyword evidence="3 10" id="KW-0489">Methyltransferase</keyword>
<reference evidence="13" key="1">
    <citation type="journal article" date="2013" name="Science">
        <title>Gene transfer from bacteria and archaea facilitated evolution of an extremophilic eukaryote.</title>
        <authorList>
            <person name="Schonknecht G."/>
            <person name="Chen W.H."/>
            <person name="Ternes C.M."/>
            <person name="Barbier G.G."/>
            <person name="Shrestha R.P."/>
            <person name="Stanke M."/>
            <person name="Brautigam A."/>
            <person name="Baker B.J."/>
            <person name="Banfield J.F."/>
            <person name="Garavito R.M."/>
            <person name="Carr K."/>
            <person name="Wilkerson C."/>
            <person name="Rensing S.A."/>
            <person name="Gagneul D."/>
            <person name="Dickenson N.E."/>
            <person name="Oesterhelt C."/>
            <person name="Lercher M.J."/>
            <person name="Weber A.P."/>
        </authorList>
    </citation>
    <scope>NUCLEOTIDE SEQUENCE [LARGE SCALE GENOMIC DNA]</scope>
    <source>
        <strain evidence="13">074W</strain>
    </source>
</reference>
<dbReference type="Proteomes" id="UP000030680">
    <property type="component" value="Unassembled WGS sequence"/>
</dbReference>
<evidence type="ECO:0000256" key="10">
    <source>
        <dbReference type="HAMAP-Rule" id="MF_03152"/>
    </source>
</evidence>
<evidence type="ECO:0000256" key="2">
    <source>
        <dbReference type="ARBA" id="ARBA00022490"/>
    </source>
</evidence>
<keyword evidence="5 10" id="KW-0949">S-adenosyl-L-methionine</keyword>
<dbReference type="PROSITE" id="PS51684">
    <property type="entry name" value="SAM_MT_TRM5_TYW2"/>
    <property type="match status" value="1"/>
</dbReference>
<accession>M2X6J1</accession>
<sequence>MKYCSYRPESVAHSSFNLEVFLKFYSLSCEPKYCEEVRKLLGKHVLKGNQIKSIQVEDGGRKRKLLLRYLTELPVEEVLEDFEHVSPEFINREKELREYLYRTISEDTTYNSNTSQYLKQLLRSAELESLEISYDIRNWPLNKILRRLLPEIVSWPSSFETVGRIIHLNLREELLPYRHLIGNILLMKHYPRIKTVVNKVGETSGPFRTFDMEILSGESNLITEVKENGCVYELDYERVYWNSKLEAERRRVIETFSSCDIIADAFAGVGPFVIPAAKHKGCVAFGNDLNPISTEFLSKNIRRNGVSHLVRASCLDACTFVKQLIEEEVYFTKLIMNYPSKSTEFLHVLKGLYKGREDRPLPIVYCYIFGRGPDPFKDALSAVFEGLTCKRRRS</sequence>
<dbReference type="RefSeq" id="XP_005708655.1">
    <property type="nucleotide sequence ID" value="XM_005708598.1"/>
</dbReference>
<evidence type="ECO:0000259" key="11">
    <source>
        <dbReference type="PROSITE" id="PS51684"/>
    </source>
</evidence>
<dbReference type="EMBL" id="KB454487">
    <property type="protein sequence ID" value="EME32135.1"/>
    <property type="molecule type" value="Genomic_DNA"/>
</dbReference>
<dbReference type="Gramene" id="EME32135">
    <property type="protein sequence ID" value="EME32135"/>
    <property type="gene ID" value="Gasu_05500"/>
</dbReference>
<organism evidence="12 13">
    <name type="scientific">Galdieria sulphuraria</name>
    <name type="common">Red alga</name>
    <dbReference type="NCBI Taxonomy" id="130081"/>
    <lineage>
        <taxon>Eukaryota</taxon>
        <taxon>Rhodophyta</taxon>
        <taxon>Bangiophyceae</taxon>
        <taxon>Galdieriales</taxon>
        <taxon>Galdieriaceae</taxon>
        <taxon>Galdieria</taxon>
    </lineage>
</organism>
<dbReference type="eggNOG" id="KOG2078">
    <property type="taxonomic scope" value="Eukaryota"/>
</dbReference>
<dbReference type="GO" id="GO:0070901">
    <property type="term" value="P:mitochondrial tRNA methylation"/>
    <property type="evidence" value="ECO:0007669"/>
    <property type="project" value="UniProtKB-ARBA"/>
</dbReference>
<dbReference type="InterPro" id="IPR025792">
    <property type="entry name" value="tRNA_Gua_MeTrfase_euk"/>
</dbReference>
<dbReference type="Pfam" id="PF02475">
    <property type="entry name" value="TRM5-TYW2_MTfase"/>
    <property type="match status" value="1"/>
</dbReference>
<keyword evidence="6 10" id="KW-0819">tRNA processing</keyword>
<dbReference type="EC" id="2.1.1.228" evidence="10"/>
<keyword evidence="4 10" id="KW-0808">Transferase</keyword>
<feature type="binding site" evidence="10">
    <location>
        <begin position="288"/>
        <end position="289"/>
    </location>
    <ligand>
        <name>S-adenosyl-L-methionine</name>
        <dbReference type="ChEBI" id="CHEBI:59789"/>
    </ligand>
</feature>
<evidence type="ECO:0000256" key="8">
    <source>
        <dbReference type="ARBA" id="ARBA00023242"/>
    </source>
</evidence>
<keyword evidence="7 10" id="KW-0496">Mitochondrion</keyword>
<comment type="similarity">
    <text evidence="1">Belongs to the class I-like SAM-binding methyltransferase superfamily. TRM5/TYW2 family.</text>
</comment>
<feature type="binding site" evidence="10">
    <location>
        <position position="249"/>
    </location>
    <ligand>
        <name>S-adenosyl-L-methionine</name>
        <dbReference type="ChEBI" id="CHEBI:59789"/>
    </ligand>
</feature>
<dbReference type="PANTHER" id="PTHR23245">
    <property type="entry name" value="TRNA METHYLTRANSFERASE"/>
    <property type="match status" value="1"/>
</dbReference>
<dbReference type="GO" id="GO:0005759">
    <property type="term" value="C:mitochondrial matrix"/>
    <property type="evidence" value="ECO:0007669"/>
    <property type="project" value="UniProtKB-SubCell"/>
</dbReference>
<comment type="subcellular location">
    <subcellularLocation>
        <location evidence="10">Mitochondrion matrix</location>
    </subcellularLocation>
    <subcellularLocation>
        <location evidence="10">Nucleus</location>
    </subcellularLocation>
    <subcellularLocation>
        <location evidence="10">Cytoplasm</location>
    </subcellularLocation>
    <text evidence="10">Predominantly in the mitochondria and in the nucleus.</text>
</comment>
<evidence type="ECO:0000256" key="4">
    <source>
        <dbReference type="ARBA" id="ARBA00022679"/>
    </source>
</evidence>
<dbReference type="Pfam" id="PF25133">
    <property type="entry name" value="TYW2_N_2"/>
    <property type="match status" value="1"/>
</dbReference>
<dbReference type="InterPro" id="IPR056743">
    <property type="entry name" value="TRM5-TYW2-like_MTfase"/>
</dbReference>
<keyword evidence="2 10" id="KW-0963">Cytoplasm</keyword>
<feature type="domain" description="SAM-dependent methyltransferase TRM5/TYW2-type" evidence="11">
    <location>
        <begin position="159"/>
        <end position="394"/>
    </location>
</feature>
<evidence type="ECO:0000256" key="6">
    <source>
        <dbReference type="ARBA" id="ARBA00022694"/>
    </source>
</evidence>
<evidence type="ECO:0000256" key="3">
    <source>
        <dbReference type="ARBA" id="ARBA00022603"/>
    </source>
</evidence>
<dbReference type="InterPro" id="IPR029063">
    <property type="entry name" value="SAM-dependent_MTases_sf"/>
</dbReference>
<dbReference type="PANTHER" id="PTHR23245:SF36">
    <property type="entry name" value="TRNA (GUANINE(37)-N1)-METHYLTRANSFERASE"/>
    <property type="match status" value="1"/>
</dbReference>
<dbReference type="GO" id="GO:0002939">
    <property type="term" value="P:tRNA N1-guanine methylation"/>
    <property type="evidence" value="ECO:0007669"/>
    <property type="project" value="TreeGrafter"/>
</dbReference>
<dbReference type="InterPro" id="IPR056744">
    <property type="entry name" value="TRM5/TYW2-like_N"/>
</dbReference>
<evidence type="ECO:0000313" key="13">
    <source>
        <dbReference type="Proteomes" id="UP000030680"/>
    </source>
</evidence>
<comment type="similarity">
    <text evidence="10">Belongs to the TRM5 / TYW2 family.</text>
</comment>
<dbReference type="GeneID" id="17090728"/>
<dbReference type="GO" id="GO:0005634">
    <property type="term" value="C:nucleus"/>
    <property type="evidence" value="ECO:0007669"/>
    <property type="project" value="UniProtKB-SubCell"/>
</dbReference>
<dbReference type="Gene3D" id="3.40.50.150">
    <property type="entry name" value="Vaccinia Virus protein VP39"/>
    <property type="match status" value="1"/>
</dbReference>
<proteinExistence type="inferred from homology"/>
<dbReference type="CDD" id="cd02440">
    <property type="entry name" value="AdoMet_MTases"/>
    <property type="match status" value="1"/>
</dbReference>
<dbReference type="FunFam" id="3.30.300.110:FF:000001">
    <property type="entry name" value="tRNA (guanine(37)-N1)-methyltransferase"/>
    <property type="match status" value="1"/>
</dbReference>
<dbReference type="HAMAP" id="MF_03152">
    <property type="entry name" value="TRM5"/>
    <property type="match status" value="1"/>
</dbReference>
<dbReference type="SUPFAM" id="SSF53335">
    <property type="entry name" value="S-adenosyl-L-methionine-dependent methyltransferases"/>
    <property type="match status" value="1"/>
</dbReference>